<dbReference type="Proteomes" id="UP001451303">
    <property type="component" value="Unassembled WGS sequence"/>
</dbReference>
<feature type="compositionally biased region" description="Polar residues" evidence="1">
    <location>
        <begin position="9"/>
        <end position="19"/>
    </location>
</feature>
<organism evidence="2 3">
    <name type="scientific">Neurospora intermedia</name>
    <dbReference type="NCBI Taxonomy" id="5142"/>
    <lineage>
        <taxon>Eukaryota</taxon>
        <taxon>Fungi</taxon>
        <taxon>Dikarya</taxon>
        <taxon>Ascomycota</taxon>
        <taxon>Pezizomycotina</taxon>
        <taxon>Sordariomycetes</taxon>
        <taxon>Sordariomycetidae</taxon>
        <taxon>Sordariales</taxon>
        <taxon>Sordariaceae</taxon>
        <taxon>Neurospora</taxon>
    </lineage>
</organism>
<reference evidence="2 3" key="1">
    <citation type="submission" date="2023-09" db="EMBL/GenBank/DDBJ databases">
        <title>Multi-omics analysis of a traditional fermented food reveals byproduct-associated fungal strains for waste-to-food upcycling.</title>
        <authorList>
            <consortium name="Lawrence Berkeley National Laboratory"/>
            <person name="Rekdal V.M."/>
            <person name="Villalobos-Escobedo J.M."/>
            <person name="Rodriguez-Valeron N."/>
            <person name="Garcia M.O."/>
            <person name="Vasquez D.P."/>
            <person name="Damayanti I."/>
            <person name="Sorensen P.M."/>
            <person name="Baidoo E.E."/>
            <person name="De Carvalho A.C."/>
            <person name="Riley R."/>
            <person name="Lipzen A."/>
            <person name="He G."/>
            <person name="Yan M."/>
            <person name="Haridas S."/>
            <person name="Daum C."/>
            <person name="Yoshinaga Y."/>
            <person name="Ng V."/>
            <person name="Grigoriev I.V."/>
            <person name="Munk R."/>
            <person name="Nuraida L."/>
            <person name="Wijaya C.H."/>
            <person name="Morales P.-C."/>
            <person name="Keasling J.D."/>
        </authorList>
    </citation>
    <scope>NUCLEOTIDE SEQUENCE [LARGE SCALE GENOMIC DNA]</scope>
    <source>
        <strain evidence="2 3">FGSC 2613</strain>
    </source>
</reference>
<protein>
    <submittedName>
        <fullName evidence="2">Uncharacterized protein</fullName>
    </submittedName>
</protein>
<keyword evidence="3" id="KW-1185">Reference proteome</keyword>
<accession>A0ABR3DC91</accession>
<comment type="caution">
    <text evidence="2">The sequence shown here is derived from an EMBL/GenBank/DDBJ whole genome shotgun (WGS) entry which is preliminary data.</text>
</comment>
<gene>
    <name evidence="2" type="ORF">QR685DRAFT_596965</name>
</gene>
<feature type="compositionally biased region" description="Polar residues" evidence="1">
    <location>
        <begin position="33"/>
        <end position="46"/>
    </location>
</feature>
<sequence length="165" mass="18034">MEALVRSGQAGQARQSSTGRAGHPAALRRTRSQSESHQTNSQTTTTALFKTAIRPWKKTVLKLVRKRTSLVHPTLKRSVALVDRRSVSQVHPRKPVLMQVPNPQVATAAAAAAAHHTEHDTVGIVSTSIAPLSGTRITKTRLVFKTALCVRLFSFPRPHAEAYHP</sequence>
<evidence type="ECO:0000313" key="3">
    <source>
        <dbReference type="Proteomes" id="UP001451303"/>
    </source>
</evidence>
<proteinExistence type="predicted"/>
<dbReference type="EMBL" id="JAVLET010000004">
    <property type="protein sequence ID" value="KAL0470287.1"/>
    <property type="molecule type" value="Genomic_DNA"/>
</dbReference>
<name>A0ABR3DC91_NEUIN</name>
<evidence type="ECO:0000256" key="1">
    <source>
        <dbReference type="SAM" id="MobiDB-lite"/>
    </source>
</evidence>
<feature type="region of interest" description="Disordered" evidence="1">
    <location>
        <begin position="1"/>
        <end position="46"/>
    </location>
</feature>
<evidence type="ECO:0000313" key="2">
    <source>
        <dbReference type="EMBL" id="KAL0470287.1"/>
    </source>
</evidence>